<evidence type="ECO:0000256" key="1">
    <source>
        <dbReference type="ARBA" id="ARBA00022598"/>
    </source>
</evidence>
<dbReference type="InterPro" id="IPR011054">
    <property type="entry name" value="Rudment_hybrid_motif"/>
</dbReference>
<feature type="non-terminal residue" evidence="5">
    <location>
        <position position="62"/>
    </location>
</feature>
<accession>A0A822FKZ2</accession>
<name>A0A822FKZ2_9BILA</name>
<dbReference type="GO" id="GO:0003989">
    <property type="term" value="F:acetyl-CoA carboxylase activity"/>
    <property type="evidence" value="ECO:0007669"/>
    <property type="project" value="InterPro"/>
</dbReference>
<protein>
    <recommendedName>
        <fullName evidence="4">Biotin carboxylation domain-containing protein</fullName>
    </recommendedName>
</protein>
<keyword evidence="1" id="KW-0436">Ligase</keyword>
<dbReference type="GO" id="GO:0005739">
    <property type="term" value="C:mitochondrion"/>
    <property type="evidence" value="ECO:0007669"/>
    <property type="project" value="TreeGrafter"/>
</dbReference>
<dbReference type="GO" id="GO:0005524">
    <property type="term" value="F:ATP binding"/>
    <property type="evidence" value="ECO:0007669"/>
    <property type="project" value="UniProtKB-KW"/>
</dbReference>
<dbReference type="EMBL" id="CAJOBR010083986">
    <property type="protein sequence ID" value="CAF5129344.1"/>
    <property type="molecule type" value="Genomic_DNA"/>
</dbReference>
<dbReference type="GO" id="GO:0006633">
    <property type="term" value="P:fatty acid biosynthetic process"/>
    <property type="evidence" value="ECO:0007669"/>
    <property type="project" value="TreeGrafter"/>
</dbReference>
<feature type="non-terminal residue" evidence="5">
    <location>
        <position position="1"/>
    </location>
</feature>
<keyword evidence="2" id="KW-0547">Nucleotide-binding</keyword>
<evidence type="ECO:0000313" key="5">
    <source>
        <dbReference type="EMBL" id="CAF5129344.1"/>
    </source>
</evidence>
<reference evidence="5" key="1">
    <citation type="submission" date="2021-02" db="EMBL/GenBank/DDBJ databases">
        <authorList>
            <person name="Nowell W R."/>
        </authorList>
    </citation>
    <scope>NUCLEOTIDE SEQUENCE</scope>
</reference>
<dbReference type="InterPro" id="IPR011764">
    <property type="entry name" value="Biotin_carboxylation_dom"/>
</dbReference>
<dbReference type="AlphaFoldDB" id="A0A822FKZ2"/>
<comment type="caution">
    <text evidence="5">The sequence shown here is derived from an EMBL/GenBank/DDBJ whole genome shotgun (WGS) entry which is preliminary data.</text>
</comment>
<dbReference type="PANTHER" id="PTHR45728">
    <property type="entry name" value="ACETYL-COA CARBOXYLASE, ISOFORM A"/>
    <property type="match status" value="1"/>
</dbReference>
<evidence type="ECO:0000313" key="6">
    <source>
        <dbReference type="Proteomes" id="UP000663848"/>
    </source>
</evidence>
<dbReference type="PANTHER" id="PTHR45728:SF3">
    <property type="entry name" value="ACETYL-COA CARBOXYLASE"/>
    <property type="match status" value="1"/>
</dbReference>
<evidence type="ECO:0000256" key="2">
    <source>
        <dbReference type="ARBA" id="ARBA00022741"/>
    </source>
</evidence>
<gene>
    <name evidence="5" type="ORF">QYT958_LOCUS46664</name>
</gene>
<dbReference type="Gene3D" id="3.30.470.20">
    <property type="entry name" value="ATP-grasp fold, B domain"/>
    <property type="match status" value="1"/>
</dbReference>
<organism evidence="5 6">
    <name type="scientific">Rotaria socialis</name>
    <dbReference type="NCBI Taxonomy" id="392032"/>
    <lineage>
        <taxon>Eukaryota</taxon>
        <taxon>Metazoa</taxon>
        <taxon>Spiralia</taxon>
        <taxon>Gnathifera</taxon>
        <taxon>Rotifera</taxon>
        <taxon>Eurotatoria</taxon>
        <taxon>Bdelloidea</taxon>
        <taxon>Philodinida</taxon>
        <taxon>Philodinidae</taxon>
        <taxon>Rotaria</taxon>
    </lineage>
</organism>
<dbReference type="InterPro" id="IPR049076">
    <property type="entry name" value="ACCA"/>
</dbReference>
<dbReference type="Proteomes" id="UP000663848">
    <property type="component" value="Unassembled WGS sequence"/>
</dbReference>
<feature type="domain" description="Biotin carboxylation" evidence="4">
    <location>
        <begin position="1"/>
        <end position="62"/>
    </location>
</feature>
<evidence type="ECO:0000259" key="4">
    <source>
        <dbReference type="PROSITE" id="PS50979"/>
    </source>
</evidence>
<proteinExistence type="predicted"/>
<dbReference type="SUPFAM" id="SSF51246">
    <property type="entry name" value="Rudiment single hybrid motif"/>
    <property type="match status" value="1"/>
</dbReference>
<dbReference type="PROSITE" id="PS50979">
    <property type="entry name" value="BC"/>
    <property type="match status" value="1"/>
</dbReference>
<evidence type="ECO:0000256" key="3">
    <source>
        <dbReference type="ARBA" id="ARBA00022840"/>
    </source>
</evidence>
<sequence>NFRSRQNVWGYFSISSSGGLHEFADSQFGHIFSYGDTRDDARENLVVALKELSIRGDFHSTG</sequence>
<keyword evidence="3" id="KW-0067">ATP-binding</keyword>